<dbReference type="EMBL" id="DAKRPA010000435">
    <property type="protein sequence ID" value="DAZ92461.1"/>
    <property type="molecule type" value="Genomic_DNA"/>
</dbReference>
<organism evidence="4 5">
    <name type="scientific">Lagenidium giganteum</name>
    <dbReference type="NCBI Taxonomy" id="4803"/>
    <lineage>
        <taxon>Eukaryota</taxon>
        <taxon>Sar</taxon>
        <taxon>Stramenopiles</taxon>
        <taxon>Oomycota</taxon>
        <taxon>Peronosporomycetes</taxon>
        <taxon>Pythiales</taxon>
        <taxon>Pythiaceae</taxon>
    </lineage>
</organism>
<reference evidence="4" key="1">
    <citation type="submission" date="2022-11" db="EMBL/GenBank/DDBJ databases">
        <authorList>
            <person name="Morgan W.R."/>
            <person name="Tartar A."/>
        </authorList>
    </citation>
    <scope>NUCLEOTIDE SEQUENCE</scope>
    <source>
        <strain evidence="4">ARSEF 373</strain>
    </source>
</reference>
<dbReference type="SMART" id="SM00248">
    <property type="entry name" value="ANK"/>
    <property type="match status" value="3"/>
</dbReference>
<gene>
    <name evidence="4" type="ORF">N0F65_012691</name>
</gene>
<proteinExistence type="predicted"/>
<dbReference type="PROSITE" id="PS50088">
    <property type="entry name" value="ANK_REPEAT"/>
    <property type="match status" value="2"/>
</dbReference>
<feature type="repeat" description="ANK" evidence="3">
    <location>
        <begin position="43"/>
        <end position="75"/>
    </location>
</feature>
<dbReference type="SUPFAM" id="SSF48403">
    <property type="entry name" value="Ankyrin repeat"/>
    <property type="match status" value="1"/>
</dbReference>
<dbReference type="PROSITE" id="PS50297">
    <property type="entry name" value="ANK_REP_REGION"/>
    <property type="match status" value="2"/>
</dbReference>
<evidence type="ECO:0000313" key="5">
    <source>
        <dbReference type="Proteomes" id="UP001146120"/>
    </source>
</evidence>
<evidence type="ECO:0008006" key="6">
    <source>
        <dbReference type="Google" id="ProtNLM"/>
    </source>
</evidence>
<dbReference type="Pfam" id="PF12796">
    <property type="entry name" value="Ank_2"/>
    <property type="match status" value="1"/>
</dbReference>
<dbReference type="Proteomes" id="UP001146120">
    <property type="component" value="Unassembled WGS sequence"/>
</dbReference>
<sequence length="164" mass="18245">MAPPEEEQSGHRDLCLLVNQGDIGRIRALLAENPELINRKRWSGVGPLHRAVDNGDMELARLLLSHGADANERAAWGWYTPLHLACKHGHEEMIRLLLDHGANWSVTDKHKKTPLQWAVRVGKASVAYRIDQQLHAKAKQERITALEADIASRAATPLSFASLS</sequence>
<accession>A0AAV2YE00</accession>
<dbReference type="InterPro" id="IPR002110">
    <property type="entry name" value="Ankyrin_rpt"/>
</dbReference>
<dbReference type="InterPro" id="IPR036770">
    <property type="entry name" value="Ankyrin_rpt-contain_sf"/>
</dbReference>
<keyword evidence="5" id="KW-1185">Reference proteome</keyword>
<reference evidence="4" key="2">
    <citation type="journal article" date="2023" name="Microbiol Resour">
        <title>Decontamination and Annotation of the Draft Genome Sequence of the Oomycete Lagenidium giganteum ARSEF 373.</title>
        <authorList>
            <person name="Morgan W.R."/>
            <person name="Tartar A."/>
        </authorList>
    </citation>
    <scope>NUCLEOTIDE SEQUENCE</scope>
    <source>
        <strain evidence="4">ARSEF 373</strain>
    </source>
</reference>
<keyword evidence="1" id="KW-0677">Repeat</keyword>
<dbReference type="Gene3D" id="1.25.40.20">
    <property type="entry name" value="Ankyrin repeat-containing domain"/>
    <property type="match status" value="1"/>
</dbReference>
<keyword evidence="2 3" id="KW-0040">ANK repeat</keyword>
<evidence type="ECO:0000313" key="4">
    <source>
        <dbReference type="EMBL" id="DAZ92461.1"/>
    </source>
</evidence>
<protein>
    <recommendedName>
        <fullName evidence="6">Ankyrin repeat domain-containing protein</fullName>
    </recommendedName>
</protein>
<dbReference type="AlphaFoldDB" id="A0AAV2YE00"/>
<name>A0AAV2YE00_9STRA</name>
<comment type="caution">
    <text evidence="4">The sequence shown here is derived from an EMBL/GenBank/DDBJ whole genome shotgun (WGS) entry which is preliminary data.</text>
</comment>
<evidence type="ECO:0000256" key="3">
    <source>
        <dbReference type="PROSITE-ProRule" id="PRU00023"/>
    </source>
</evidence>
<evidence type="ECO:0000256" key="1">
    <source>
        <dbReference type="ARBA" id="ARBA00022737"/>
    </source>
</evidence>
<dbReference type="PANTHER" id="PTHR24171:SF9">
    <property type="entry name" value="ANKYRIN REPEAT DOMAIN-CONTAINING PROTEIN 39"/>
    <property type="match status" value="1"/>
</dbReference>
<dbReference type="PANTHER" id="PTHR24171">
    <property type="entry name" value="ANKYRIN REPEAT DOMAIN-CONTAINING PROTEIN 39-RELATED"/>
    <property type="match status" value="1"/>
</dbReference>
<feature type="repeat" description="ANK" evidence="3">
    <location>
        <begin position="77"/>
        <end position="109"/>
    </location>
</feature>
<evidence type="ECO:0000256" key="2">
    <source>
        <dbReference type="ARBA" id="ARBA00023043"/>
    </source>
</evidence>